<evidence type="ECO:0000256" key="6">
    <source>
        <dbReference type="ARBA" id="ARBA00022448"/>
    </source>
</evidence>
<dbReference type="InterPro" id="IPR006318">
    <property type="entry name" value="PTS_EI-like"/>
</dbReference>
<name>A0A0F5FFA8_9HYPH</name>
<keyword evidence="10" id="KW-0598">Phosphotransferase system</keyword>
<dbReference type="InterPro" id="IPR050499">
    <property type="entry name" value="PEP-utilizing_PTS_enzyme"/>
</dbReference>
<protein>
    <recommendedName>
        <fullName evidence="5">phosphoenolpyruvate--protein phosphotransferase</fullName>
        <ecNumber evidence="5">2.7.3.9</ecNumber>
    </recommendedName>
</protein>
<dbReference type="Gene3D" id="3.30.450.40">
    <property type="match status" value="1"/>
</dbReference>
<keyword evidence="16" id="KW-1185">Reference proteome</keyword>
<evidence type="ECO:0000256" key="10">
    <source>
        <dbReference type="ARBA" id="ARBA00022683"/>
    </source>
</evidence>
<keyword evidence="7" id="KW-0963">Cytoplasm</keyword>
<dbReference type="PATRIC" id="fig|429727.3.peg.2603"/>
<evidence type="ECO:0000256" key="9">
    <source>
        <dbReference type="ARBA" id="ARBA00022679"/>
    </source>
</evidence>
<evidence type="ECO:0000256" key="5">
    <source>
        <dbReference type="ARBA" id="ARBA00012232"/>
    </source>
</evidence>
<evidence type="ECO:0000256" key="8">
    <source>
        <dbReference type="ARBA" id="ARBA00022597"/>
    </source>
</evidence>
<evidence type="ECO:0000259" key="14">
    <source>
        <dbReference type="SMART" id="SM00065"/>
    </source>
</evidence>
<gene>
    <name evidence="15" type="ORF">VE26_12675</name>
</gene>
<dbReference type="GO" id="GO:0016301">
    <property type="term" value="F:kinase activity"/>
    <property type="evidence" value="ECO:0007669"/>
    <property type="project" value="UniProtKB-KW"/>
</dbReference>
<comment type="caution">
    <text evidence="15">The sequence shown here is derived from an EMBL/GenBank/DDBJ whole genome shotgun (WGS) entry which is preliminary data.</text>
</comment>
<keyword evidence="13" id="KW-0460">Magnesium</keyword>
<dbReference type="Gene3D" id="3.50.30.10">
    <property type="entry name" value="Phosphohistidine domain"/>
    <property type="match status" value="1"/>
</dbReference>
<dbReference type="PRINTS" id="PR01736">
    <property type="entry name" value="PHPHTRNFRASE"/>
</dbReference>
<dbReference type="SUPFAM" id="SSF47831">
    <property type="entry name" value="Enzyme I of the PEP:sugar phosphotransferase system HPr-binding (sub)domain"/>
    <property type="match status" value="1"/>
</dbReference>
<keyword evidence="6" id="KW-0813">Transport</keyword>
<evidence type="ECO:0000313" key="15">
    <source>
        <dbReference type="EMBL" id="KKB07569.1"/>
    </source>
</evidence>
<dbReference type="PANTHER" id="PTHR46244:SF6">
    <property type="entry name" value="PHOSPHOENOLPYRUVATE-PROTEIN PHOSPHOTRANSFERASE"/>
    <property type="match status" value="1"/>
</dbReference>
<dbReference type="InterPro" id="IPR008731">
    <property type="entry name" value="PTS_EIN"/>
</dbReference>
<dbReference type="PANTHER" id="PTHR46244">
    <property type="entry name" value="PHOSPHOENOLPYRUVATE-PROTEIN PHOSPHOTRANSFERASE"/>
    <property type="match status" value="1"/>
</dbReference>
<comment type="subcellular location">
    <subcellularLocation>
        <location evidence="3">Cytoplasm</location>
    </subcellularLocation>
</comment>
<dbReference type="STRING" id="429727.VE26_12675"/>
<dbReference type="SUPFAM" id="SSF55781">
    <property type="entry name" value="GAF domain-like"/>
    <property type="match status" value="1"/>
</dbReference>
<dbReference type="EMBL" id="JZEY01000061">
    <property type="protein sequence ID" value="KKB07569.1"/>
    <property type="molecule type" value="Genomic_DNA"/>
</dbReference>
<dbReference type="Pfam" id="PF00391">
    <property type="entry name" value="PEP-utilizers"/>
    <property type="match status" value="1"/>
</dbReference>
<dbReference type="InterPro" id="IPR036637">
    <property type="entry name" value="Phosphohistidine_dom_sf"/>
</dbReference>
<evidence type="ECO:0000256" key="11">
    <source>
        <dbReference type="ARBA" id="ARBA00022723"/>
    </source>
</evidence>
<evidence type="ECO:0000256" key="3">
    <source>
        <dbReference type="ARBA" id="ARBA00004496"/>
    </source>
</evidence>
<dbReference type="SMART" id="SM00065">
    <property type="entry name" value="GAF"/>
    <property type="match status" value="1"/>
</dbReference>
<evidence type="ECO:0000256" key="2">
    <source>
        <dbReference type="ARBA" id="ARBA00001946"/>
    </source>
</evidence>
<proteinExistence type="inferred from homology"/>
<dbReference type="InterPro" id="IPR003018">
    <property type="entry name" value="GAF"/>
</dbReference>
<reference evidence="15 16" key="1">
    <citation type="submission" date="2015-03" db="EMBL/GenBank/DDBJ databases">
        <authorList>
            <person name="Hassan Y."/>
            <person name="Lepp D."/>
            <person name="Li X.-Z."/>
            <person name="Zhou T."/>
        </authorList>
    </citation>
    <scope>NUCLEOTIDE SEQUENCE [LARGE SCALE GENOMIC DNA]</scope>
    <source>
        <strain evidence="15 16">IPL18</strain>
    </source>
</reference>
<dbReference type="Pfam" id="PF05524">
    <property type="entry name" value="PEP-utilisers_N"/>
    <property type="match status" value="1"/>
</dbReference>
<accession>A0A0F5FFA8</accession>
<evidence type="ECO:0000256" key="13">
    <source>
        <dbReference type="ARBA" id="ARBA00022842"/>
    </source>
</evidence>
<comment type="similarity">
    <text evidence="4">Belongs to the PEP-utilizing enzyme family.</text>
</comment>
<dbReference type="OrthoDB" id="9765468at2"/>
<dbReference type="EC" id="2.7.3.9" evidence="5"/>
<evidence type="ECO:0000256" key="7">
    <source>
        <dbReference type="ARBA" id="ARBA00022490"/>
    </source>
</evidence>
<dbReference type="AlphaFoldDB" id="A0A0F5FFA8"/>
<keyword evidence="11" id="KW-0479">Metal-binding</keyword>
<keyword evidence="8" id="KW-0762">Sugar transport</keyword>
<dbReference type="InterPro" id="IPR036618">
    <property type="entry name" value="PtsI_HPr-bd_sf"/>
</dbReference>
<dbReference type="RefSeq" id="WP_046105599.1">
    <property type="nucleotide sequence ID" value="NZ_JZEY01000061.1"/>
</dbReference>
<dbReference type="GO" id="GO:0046872">
    <property type="term" value="F:metal ion binding"/>
    <property type="evidence" value="ECO:0007669"/>
    <property type="project" value="UniProtKB-KW"/>
</dbReference>
<evidence type="ECO:0000313" key="16">
    <source>
        <dbReference type="Proteomes" id="UP000033649"/>
    </source>
</evidence>
<comment type="catalytic activity">
    <reaction evidence="1">
        <text>L-histidyl-[protein] + phosphoenolpyruvate = N(pros)-phospho-L-histidyl-[protein] + pyruvate</text>
        <dbReference type="Rhea" id="RHEA:23880"/>
        <dbReference type="Rhea" id="RHEA-COMP:9745"/>
        <dbReference type="Rhea" id="RHEA-COMP:9746"/>
        <dbReference type="ChEBI" id="CHEBI:15361"/>
        <dbReference type="ChEBI" id="CHEBI:29979"/>
        <dbReference type="ChEBI" id="CHEBI:58702"/>
        <dbReference type="ChEBI" id="CHEBI:64837"/>
        <dbReference type="EC" id="2.7.3.9"/>
    </reaction>
</comment>
<dbReference type="NCBIfam" id="TIGR01417">
    <property type="entry name" value="PTS_I_fam"/>
    <property type="match status" value="1"/>
</dbReference>
<dbReference type="InterPro" id="IPR029016">
    <property type="entry name" value="GAF-like_dom_sf"/>
</dbReference>
<dbReference type="Gene3D" id="1.10.274.10">
    <property type="entry name" value="PtsI, HPr-binding domain"/>
    <property type="match status" value="1"/>
</dbReference>
<dbReference type="Gene3D" id="3.20.20.60">
    <property type="entry name" value="Phosphoenolpyruvate-binding domains"/>
    <property type="match status" value="1"/>
</dbReference>
<dbReference type="SUPFAM" id="SSF51621">
    <property type="entry name" value="Phosphoenolpyruvate/pyruvate domain"/>
    <property type="match status" value="1"/>
</dbReference>
<dbReference type="InterPro" id="IPR040442">
    <property type="entry name" value="Pyrv_kinase-like_dom_sf"/>
</dbReference>
<comment type="cofactor">
    <cofactor evidence="2">
        <name>Mg(2+)</name>
        <dbReference type="ChEBI" id="CHEBI:18420"/>
    </cofactor>
</comment>
<evidence type="ECO:0000256" key="4">
    <source>
        <dbReference type="ARBA" id="ARBA00007837"/>
    </source>
</evidence>
<dbReference type="Proteomes" id="UP000033649">
    <property type="component" value="Unassembled WGS sequence"/>
</dbReference>
<feature type="domain" description="GAF" evidence="14">
    <location>
        <begin position="24"/>
        <end position="170"/>
    </location>
</feature>
<dbReference type="InterPro" id="IPR000121">
    <property type="entry name" value="PEP_util_C"/>
</dbReference>
<dbReference type="InterPro" id="IPR015813">
    <property type="entry name" value="Pyrv/PenolPyrv_kinase-like_dom"/>
</dbReference>
<keyword evidence="9" id="KW-0808">Transferase</keyword>
<dbReference type="SUPFAM" id="SSF52009">
    <property type="entry name" value="Phosphohistidine domain"/>
    <property type="match status" value="1"/>
</dbReference>
<dbReference type="GO" id="GO:0009401">
    <property type="term" value="P:phosphoenolpyruvate-dependent sugar phosphotransferase system"/>
    <property type="evidence" value="ECO:0007669"/>
    <property type="project" value="UniProtKB-KW"/>
</dbReference>
<sequence>MATTIGGPRVLLRQLREVMAEPLASQARLDKIVDLIAENMRADVCSFYVLRDDGALELFATHGLKAESVHLTTLRLGEGLVGLIAAEAEPLSLDDASNHPGFAYRPETGEEKYNSFLGVPVLRAGQTLGVLVVQNGDHRHYGEDETEAMLTTATILAEMIATSDFDNLIKPGSDIDLRRPRMFNGVSFTDGIALGKVVLHDPRVVVTNFIAEDTDAEKQRLDAALETMRVSIDAMLDHGDMAGGSDHREILETYRMFANDRGWVNRLMEAIDNGLSAEAAVERVQNDTRARMLRQTDPYIRDRLHDLDDLANRLLRVLTSSGQPAQRELPDNAILVARNMGPAELLEYDRSKLRGVVLEEGGATAHVAIVARSLGVVAVGQAQSIVSMCETGDDIIIDGSAGQVHLRPTPEVEQTYVDKVRISAKRRAHYAALKNKPSVTKDGVEIALLHNSGLVADLPMLDDTGAGGVGLFRTELQFMIASRLPRLKEQADLYAEAMAIAGDRPIVFRLLDIGGDKVLPYLRATAEENPAMGYRSIRLGLDRPGLLRTQIRALLQAANGRPLKILVPMVTETFEFLMTRQVIAKEVERLKRAGQPAPAKLEVGAMVEVPSLLFELDQLMPEADFVSIGSNDLVQFLTAADRANPRVSKAYDPIALPRLRAIRLVVDAAARHNKPVTMCGELAGKPMEALALMAVGMTRLSMGPASIGPIKEMILNLELKPIQADIAKALSAGANGRTVRALLTEWAGKQSLPIG</sequence>
<dbReference type="InterPro" id="IPR008279">
    <property type="entry name" value="PEP-util_enz_mobile_dom"/>
</dbReference>
<evidence type="ECO:0000256" key="1">
    <source>
        <dbReference type="ARBA" id="ARBA00000683"/>
    </source>
</evidence>
<dbReference type="GO" id="GO:0008965">
    <property type="term" value="F:phosphoenolpyruvate-protein phosphotransferase activity"/>
    <property type="evidence" value="ECO:0007669"/>
    <property type="project" value="UniProtKB-EC"/>
</dbReference>
<dbReference type="GO" id="GO:0005737">
    <property type="term" value="C:cytoplasm"/>
    <property type="evidence" value="ECO:0007669"/>
    <property type="project" value="UniProtKB-SubCell"/>
</dbReference>
<dbReference type="Pfam" id="PF01590">
    <property type="entry name" value="GAF"/>
    <property type="match status" value="1"/>
</dbReference>
<organism evidence="15 16">
    <name type="scientific">Devosia chinhatensis</name>
    <dbReference type="NCBI Taxonomy" id="429727"/>
    <lineage>
        <taxon>Bacteria</taxon>
        <taxon>Pseudomonadati</taxon>
        <taxon>Pseudomonadota</taxon>
        <taxon>Alphaproteobacteria</taxon>
        <taxon>Hyphomicrobiales</taxon>
        <taxon>Devosiaceae</taxon>
        <taxon>Devosia</taxon>
    </lineage>
</organism>
<dbReference type="Pfam" id="PF02896">
    <property type="entry name" value="PEP-utilizers_C"/>
    <property type="match status" value="1"/>
</dbReference>
<keyword evidence="12" id="KW-0418">Kinase</keyword>
<evidence type="ECO:0000256" key="12">
    <source>
        <dbReference type="ARBA" id="ARBA00022777"/>
    </source>
</evidence>